<dbReference type="PROSITE" id="PS50075">
    <property type="entry name" value="CARRIER"/>
    <property type="match status" value="1"/>
</dbReference>
<evidence type="ECO:0000313" key="14">
    <source>
        <dbReference type="Proteomes" id="UP000799437"/>
    </source>
</evidence>
<dbReference type="InterPro" id="IPR016036">
    <property type="entry name" value="Malonyl_transacylase_ACP-bd"/>
</dbReference>
<dbReference type="Gene3D" id="3.40.47.10">
    <property type="match status" value="1"/>
</dbReference>
<feature type="active site" description="Proton donor; for dehydratase activity" evidence="8">
    <location>
        <position position="1137"/>
    </location>
</feature>
<evidence type="ECO:0000259" key="10">
    <source>
        <dbReference type="PROSITE" id="PS50075"/>
    </source>
</evidence>
<dbReference type="SMART" id="SM00825">
    <property type="entry name" value="PKS_KS"/>
    <property type="match status" value="1"/>
</dbReference>
<feature type="region of interest" description="C-terminal hotdog fold" evidence="8">
    <location>
        <begin position="1072"/>
        <end position="1226"/>
    </location>
</feature>
<keyword evidence="6" id="KW-0511">Multifunctional enzyme</keyword>
<evidence type="ECO:0000259" key="11">
    <source>
        <dbReference type="PROSITE" id="PS52004"/>
    </source>
</evidence>
<dbReference type="Pfam" id="PF14765">
    <property type="entry name" value="PS-DH"/>
    <property type="match status" value="1"/>
</dbReference>
<dbReference type="InterPro" id="IPR057326">
    <property type="entry name" value="KR_dom"/>
</dbReference>
<dbReference type="GO" id="GO:0006633">
    <property type="term" value="P:fatty acid biosynthetic process"/>
    <property type="evidence" value="ECO:0007669"/>
    <property type="project" value="InterPro"/>
</dbReference>
<dbReference type="InterPro" id="IPR032821">
    <property type="entry name" value="PKS_assoc"/>
</dbReference>
<dbReference type="PANTHER" id="PTHR43775">
    <property type="entry name" value="FATTY ACID SYNTHASE"/>
    <property type="match status" value="1"/>
</dbReference>
<evidence type="ECO:0000256" key="3">
    <source>
        <dbReference type="ARBA" id="ARBA00022679"/>
    </source>
</evidence>
<dbReference type="GeneID" id="54487286"/>
<dbReference type="InterPro" id="IPR056501">
    <property type="entry name" value="NAD-bd_HRPKS_sdrA"/>
</dbReference>
<dbReference type="InterPro" id="IPR049552">
    <property type="entry name" value="PKS_DH_N"/>
</dbReference>
<dbReference type="SUPFAM" id="SSF51735">
    <property type="entry name" value="NAD(P)-binding Rossmann-fold domains"/>
    <property type="match status" value="2"/>
</dbReference>
<gene>
    <name evidence="13" type="ORF">EJ05DRAFT_495118</name>
</gene>
<dbReference type="InterPro" id="IPR013154">
    <property type="entry name" value="ADH-like_N"/>
</dbReference>
<dbReference type="InterPro" id="IPR020841">
    <property type="entry name" value="PKS_Beta-ketoAc_synthase_dom"/>
</dbReference>
<dbReference type="Gene3D" id="3.40.50.720">
    <property type="entry name" value="NAD(P)-binding Rossmann-like Domain"/>
    <property type="match status" value="2"/>
</dbReference>
<dbReference type="EMBL" id="ML996588">
    <property type="protein sequence ID" value="KAF2753079.1"/>
    <property type="molecule type" value="Genomic_DNA"/>
</dbReference>
<accession>A0A6A6VT72</accession>
<dbReference type="Gene3D" id="3.40.50.150">
    <property type="entry name" value="Vaccinia Virus protein VP39"/>
    <property type="match status" value="1"/>
</dbReference>
<dbReference type="Gene3D" id="3.90.180.10">
    <property type="entry name" value="Medium-chain alcohol dehydrogenases, catalytic domain"/>
    <property type="match status" value="1"/>
</dbReference>
<dbReference type="InterPro" id="IPR011032">
    <property type="entry name" value="GroES-like_sf"/>
</dbReference>
<dbReference type="InterPro" id="IPR013217">
    <property type="entry name" value="Methyltransf_12"/>
</dbReference>
<evidence type="ECO:0000313" key="13">
    <source>
        <dbReference type="EMBL" id="KAF2753079.1"/>
    </source>
</evidence>
<dbReference type="InterPro" id="IPR018201">
    <property type="entry name" value="Ketoacyl_synth_AS"/>
</dbReference>
<dbReference type="GO" id="GO:0016491">
    <property type="term" value="F:oxidoreductase activity"/>
    <property type="evidence" value="ECO:0007669"/>
    <property type="project" value="UniProtKB-KW"/>
</dbReference>
<feature type="region of interest" description="N-terminal hotdog fold" evidence="8">
    <location>
        <begin position="921"/>
        <end position="1055"/>
    </location>
</feature>
<dbReference type="Pfam" id="PF08242">
    <property type="entry name" value="Methyltransf_12"/>
    <property type="match status" value="1"/>
</dbReference>
<dbReference type="InterPro" id="IPR049900">
    <property type="entry name" value="PKS_mFAS_DH"/>
</dbReference>
<dbReference type="InterPro" id="IPR014043">
    <property type="entry name" value="Acyl_transferase_dom"/>
</dbReference>
<dbReference type="SUPFAM" id="SSF52151">
    <property type="entry name" value="FabD/lysophospholipase-like"/>
    <property type="match status" value="1"/>
</dbReference>
<evidence type="ECO:0000256" key="1">
    <source>
        <dbReference type="ARBA" id="ARBA00022450"/>
    </source>
</evidence>
<dbReference type="InterPro" id="IPR020807">
    <property type="entry name" value="PKS_DH"/>
</dbReference>
<keyword evidence="5" id="KW-0560">Oxidoreductase</keyword>
<dbReference type="CDD" id="cd02440">
    <property type="entry name" value="AdoMet_MTases"/>
    <property type="match status" value="1"/>
</dbReference>
<dbReference type="InterPro" id="IPR013968">
    <property type="entry name" value="PKS_KR"/>
</dbReference>
<dbReference type="InterPro" id="IPR016035">
    <property type="entry name" value="Acyl_Trfase/lysoPLipase"/>
</dbReference>
<dbReference type="GO" id="GO:0031177">
    <property type="term" value="F:phosphopantetheine binding"/>
    <property type="evidence" value="ECO:0007669"/>
    <property type="project" value="InterPro"/>
</dbReference>
<dbReference type="CDD" id="cd05195">
    <property type="entry name" value="enoyl_red"/>
    <property type="match status" value="1"/>
</dbReference>
<dbReference type="CDD" id="cd00833">
    <property type="entry name" value="PKS"/>
    <property type="match status" value="1"/>
</dbReference>
<dbReference type="InterPro" id="IPR009081">
    <property type="entry name" value="PP-bd_ACP"/>
</dbReference>
<evidence type="ECO:0000256" key="7">
    <source>
        <dbReference type="ARBA" id="ARBA00023315"/>
    </source>
</evidence>
<dbReference type="InterPro" id="IPR042104">
    <property type="entry name" value="PKS_dehydratase_sf"/>
</dbReference>
<dbReference type="InterPro" id="IPR014031">
    <property type="entry name" value="Ketoacyl_synth_C"/>
</dbReference>
<dbReference type="Pfam" id="PF23297">
    <property type="entry name" value="ACP_SdgA_C"/>
    <property type="match status" value="1"/>
</dbReference>
<keyword evidence="2" id="KW-0597">Phosphoprotein</keyword>
<name>A0A6A6VT72_9PEZI</name>
<dbReference type="SUPFAM" id="SSF47336">
    <property type="entry name" value="ACP-like"/>
    <property type="match status" value="1"/>
</dbReference>
<dbReference type="PANTHER" id="PTHR43775:SF29">
    <property type="entry name" value="ASPERFURANONE POLYKETIDE SYNTHASE AFOG-RELATED"/>
    <property type="match status" value="1"/>
</dbReference>
<dbReference type="InterPro" id="IPR036736">
    <property type="entry name" value="ACP-like_sf"/>
</dbReference>
<evidence type="ECO:0000256" key="2">
    <source>
        <dbReference type="ARBA" id="ARBA00022553"/>
    </source>
</evidence>
<dbReference type="GO" id="GO:0004312">
    <property type="term" value="F:fatty acid synthase activity"/>
    <property type="evidence" value="ECO:0007669"/>
    <property type="project" value="TreeGrafter"/>
</dbReference>
<dbReference type="GO" id="GO:0004315">
    <property type="term" value="F:3-oxoacyl-[acyl-carrier-protein] synthase activity"/>
    <property type="evidence" value="ECO:0007669"/>
    <property type="project" value="InterPro"/>
</dbReference>
<dbReference type="Pfam" id="PF00109">
    <property type="entry name" value="ketoacyl-synt"/>
    <property type="match status" value="1"/>
</dbReference>
<dbReference type="InterPro" id="IPR036291">
    <property type="entry name" value="NAD(P)-bd_dom_sf"/>
</dbReference>
<dbReference type="InterPro" id="IPR029063">
    <property type="entry name" value="SAM-dependent_MTases_sf"/>
</dbReference>
<reference evidence="13" key="1">
    <citation type="journal article" date="2020" name="Stud. Mycol.">
        <title>101 Dothideomycetes genomes: a test case for predicting lifestyles and emergence of pathogens.</title>
        <authorList>
            <person name="Haridas S."/>
            <person name="Albert R."/>
            <person name="Binder M."/>
            <person name="Bloem J."/>
            <person name="Labutti K."/>
            <person name="Salamov A."/>
            <person name="Andreopoulos B."/>
            <person name="Baker S."/>
            <person name="Barry K."/>
            <person name="Bills G."/>
            <person name="Bluhm B."/>
            <person name="Cannon C."/>
            <person name="Castanera R."/>
            <person name="Culley D."/>
            <person name="Daum C."/>
            <person name="Ezra D."/>
            <person name="Gonzalez J."/>
            <person name="Henrissat B."/>
            <person name="Kuo A."/>
            <person name="Liang C."/>
            <person name="Lipzen A."/>
            <person name="Lutzoni F."/>
            <person name="Magnuson J."/>
            <person name="Mondo S."/>
            <person name="Nolan M."/>
            <person name="Ohm R."/>
            <person name="Pangilinan J."/>
            <person name="Park H.-J."/>
            <person name="Ramirez L."/>
            <person name="Alfaro M."/>
            <person name="Sun H."/>
            <person name="Tritt A."/>
            <person name="Yoshinaga Y."/>
            <person name="Zwiers L.-H."/>
            <person name="Turgeon B."/>
            <person name="Goodwin S."/>
            <person name="Spatafora J."/>
            <person name="Crous P."/>
            <person name="Grigoriev I."/>
        </authorList>
    </citation>
    <scope>NUCLEOTIDE SEQUENCE</scope>
    <source>
        <strain evidence="13">CBS 121739</strain>
    </source>
</reference>
<dbReference type="SUPFAM" id="SSF53335">
    <property type="entry name" value="S-adenosyl-L-methionine-dependent methyltransferases"/>
    <property type="match status" value="1"/>
</dbReference>
<dbReference type="Gene3D" id="1.10.1200.10">
    <property type="entry name" value="ACP-like"/>
    <property type="match status" value="1"/>
</dbReference>
<dbReference type="PROSITE" id="PS52004">
    <property type="entry name" value="KS3_2"/>
    <property type="match status" value="1"/>
</dbReference>
<dbReference type="SUPFAM" id="SSF50129">
    <property type="entry name" value="GroES-like"/>
    <property type="match status" value="1"/>
</dbReference>
<dbReference type="SUPFAM" id="SSF53901">
    <property type="entry name" value="Thiolase-like"/>
    <property type="match status" value="1"/>
</dbReference>
<evidence type="ECO:0000256" key="9">
    <source>
        <dbReference type="SAM" id="MobiDB-lite"/>
    </source>
</evidence>
<dbReference type="InterPro" id="IPR006162">
    <property type="entry name" value="Ppantetheine_attach_site"/>
</dbReference>
<keyword evidence="3" id="KW-0808">Transferase</keyword>
<dbReference type="InterPro" id="IPR020806">
    <property type="entry name" value="PKS_PP-bd"/>
</dbReference>
<keyword evidence="4" id="KW-0521">NADP</keyword>
<dbReference type="SMART" id="SM00829">
    <property type="entry name" value="PKS_ER"/>
    <property type="match status" value="1"/>
</dbReference>
<dbReference type="InterPro" id="IPR001227">
    <property type="entry name" value="Ac_transferase_dom_sf"/>
</dbReference>
<dbReference type="Pfam" id="PF08240">
    <property type="entry name" value="ADH_N"/>
    <property type="match status" value="1"/>
</dbReference>
<dbReference type="PROSITE" id="PS00012">
    <property type="entry name" value="PHOSPHOPANTETHEINE"/>
    <property type="match status" value="1"/>
</dbReference>
<feature type="domain" description="Carrier" evidence="10">
    <location>
        <begin position="2420"/>
        <end position="2497"/>
    </location>
</feature>
<dbReference type="Pfam" id="PF13602">
    <property type="entry name" value="ADH_zinc_N_2"/>
    <property type="match status" value="1"/>
</dbReference>
<keyword evidence="7" id="KW-0012">Acyltransferase</keyword>
<dbReference type="InterPro" id="IPR049551">
    <property type="entry name" value="PKS_DH_C"/>
</dbReference>
<evidence type="ECO:0000256" key="5">
    <source>
        <dbReference type="ARBA" id="ARBA00023002"/>
    </source>
</evidence>
<dbReference type="Pfam" id="PF23114">
    <property type="entry name" value="NAD-bd_HRPKS_sdrA"/>
    <property type="match status" value="1"/>
</dbReference>
<sequence length="2498" mass="273925">MPSIPIAIVGMSCRFSGGASNPQKLWDLVAQGRSAWSKIPASRYNSTAFYHPHPEKLGTSNVEGGYFLEEDVSYFDLSFFSFSAEVAACMDPQIRIQLELVYEALEDAGIPLSKIAGTNTSCFAGTFIRDYHDLLMRDPATLPRHFTTGNFTAMVANRISHFFDLRGPSTSVDTGCSTSLTALHLACQTIRTGESDCSIVGGACVMSNPDMFCQLSSLGFIGIDGKSYSFDHRAQGYGRGEGVATLVLKRLDDAIRDRDPIRAVIRETGLNQDGKTPTLTSPSGEAQESLMRDCYRRAGLNPLDTTYVETHGTGTKKGDPIETTAIGKVFGRPSTIEPLLIGSIKSNIGHTEAASGIASIIKVAMAFENRQIPPSINFEKPNPLIDFTNLGIQPARSLEPWPECDIRRASISNFGYGGSNTHVIMEDAAYHREDPPMSTEKYATPRKVFILSARDREAASTMRSKLKDYILAAVERSEDIDFSDLAYTLDQRRSKFSWTTAITAGTVGELIDGLKDATLKPSSVLSKPRVGFVFNGQGAQWHAMGRELMQTYPVYTETLQEADAVIKSFGSTWSVVGELSKESDHTRVNEVTFSFPLSCVVQLALVRLLSSWGIKPSAVTGHSSGEVAAAFAAGALSFKEAIAVTYFRGLLTDQYVVKAKSQGGMLAVGLGAAEVNEYLGKPLPGKVVVACENSPSSVTLSGDVSAIDALEVLFRDRKIFARKLKVAAAYHSHHMLPIAEGYHAALSENMDLKGSFGDVLFSSPVSGSWISDVESLGPSHWVENMMRPVLFTQSLSNMIAGLTESNPLGQNVDFLVEIGPHGALSGPIRQNITHANLKHLKLDYGSCLTRGQDAVSTIQQLAALLVCRGYPVDLANVNFPKGLHGLKALPSLPSYPWNHTTKFWAEPRVSREHRFRKHASHDLLGVRVPGANPFSPSWRHIIRTGDIPWVRDHEVQSNIVYPGAGCIAMAIEAMRQLSLDEGKTITGYNLRDIQITRALVIPDTPEGIEVQLTLSAPDDKALMGDWRNFHVYSALSNGEWAENCSGYIAVAVEHVRNSINNIPPEASKGHLTSSVEPSALFKKLHQAGVRHGPSFQNLMTIEVGHSKSRATFKVPDTASLMPSNYQSRHVIHPITLDAVFQVAYSTLTVEQQDRVGAAVPRSITTMYISEEINSNPGDVLIACSDLLHVDRQGFETSILVTGTDSVAPLLQIGDMHYRSLGLSLESQDEEEVDLCLTVNWVPSLDHGDLQELHGTLSYAVDIDEKIIGEDLTRATYHFIHDTINALSDEDISGLKSHHATWLDWMRRIEAQAMNNELAPKSSKWPETSDGVKQMLYDRVASHSVNGQMLVRLGKHFVNIMRNKVEPLEIMMEGQLLYKFYREMLHFTRSILQAVELLKVYSRQHPCANILEIGAGTGSCTGPALYALGGNTDNSKPQFAHYEFTDISSGFFGEARKNFAAWGDLVTYRTLDIEKSPEEQSFQLATYDVIIACLVLHATKDIDNTMRNVRSLLKPGGKLILVETTQDSIDVNMIFGSLPGWWLSQESERKHSPNLNLDMWKDVLPRTGFSGIDFDVWDCEDAKHRSMSVILSTAVPENVVQFPTKISLIHSDDTPPEAWLRTLCDAFQKVTGSVPMIERLEDLRSDGKACVFVTEMSTPTLSKMNETQFEAIKGMVGNSKGLLWVTRGATGGCVNPELSLHSGLLRVRRVEDAAKKYISLDLDPSEETFTVANAHHIASIFRHTFDESRAGDEIETEYATRASRVLIPRVRFSRPESEDALNPKDRPAELQPFQRPDRRLRMFVDTPGSLDSILFKTDPQDDDYLPCNFVEIEGKAFGLNFRDVMVAMGQLKEKNMGFECGGVITRVGSAVSDFEVGDRVCALTAHGHWASRSRVPSTSCARIPPSMSFETAASIPMVFLTAYYSLFEAGRLERGESVLIHAASGGVGQAAIMLASLKGAEIFATVSTKEKREFLKHTYHLDDDHIFSSRTASFATDLKVATGGRGVDIVLNSLAAPYGRFIELGKRDIQSNKRLEMQPFGTAVSFVAFDLIHLSDYRPAVVSRMLNHILQLLGEGLITTISPIKVSPISDIVRAFRTMQAGKHVGKIVLRVGEEDVVSAVPDCKHTRLSPDVTYLLVGGVGGIGRSLARWFVAHGARYLLLLSRNAASRSESEQLIESLKADGCIVLVKNCDIADKESLATVVRDCGTVLPPIKGLVQGAMVLQDSIWERMTFAKWRAAVSPKVAGSYNLHAQFADSLDFFIMLSSVAGFIGNASQANYAAGNTYQDALARHRTSLNLPAVSIDLGLVKEIGYVSENKELGERLLRDGHRALEEKEVLDLVSAAIRNPYRALNASQIITGLLPIAVPQQTQTGWRADPRFVGLKQQARSKSGMCQGYNTATGTITLSLKDQIGGAESEIDAVNVLTRAIVAKLAEMFLIPEVDIDVSLPLAKYGVDSLVAVEMRNWLVAATRCEVSIFDILGCSSLRELAGKVSGSFY</sequence>
<dbReference type="Gene3D" id="3.10.129.110">
    <property type="entry name" value="Polyketide synthase dehydratase"/>
    <property type="match status" value="1"/>
</dbReference>
<dbReference type="PROSITE" id="PS00606">
    <property type="entry name" value="KS3_1"/>
    <property type="match status" value="1"/>
</dbReference>
<protein>
    <submittedName>
        <fullName evidence="13">Putative polyketide synthase</fullName>
    </submittedName>
</protein>
<dbReference type="SMART" id="SM00827">
    <property type="entry name" value="PKS_AT"/>
    <property type="match status" value="1"/>
</dbReference>
<dbReference type="Pfam" id="PF08659">
    <property type="entry name" value="KR"/>
    <property type="match status" value="1"/>
</dbReference>
<dbReference type="Pfam" id="PF16197">
    <property type="entry name" value="KAsynt_C_assoc"/>
    <property type="match status" value="1"/>
</dbReference>
<organism evidence="13 14">
    <name type="scientific">Pseudovirgaria hyperparasitica</name>
    <dbReference type="NCBI Taxonomy" id="470096"/>
    <lineage>
        <taxon>Eukaryota</taxon>
        <taxon>Fungi</taxon>
        <taxon>Dikarya</taxon>
        <taxon>Ascomycota</taxon>
        <taxon>Pezizomycotina</taxon>
        <taxon>Dothideomycetes</taxon>
        <taxon>Dothideomycetes incertae sedis</taxon>
        <taxon>Acrospermales</taxon>
        <taxon>Acrospermaceae</taxon>
        <taxon>Pseudovirgaria</taxon>
    </lineage>
</organism>
<dbReference type="Gene3D" id="3.40.366.10">
    <property type="entry name" value="Malonyl-Coenzyme A Acyl Carrier Protein, domain 2"/>
    <property type="match status" value="1"/>
</dbReference>
<dbReference type="InterPro" id="IPR014030">
    <property type="entry name" value="Ketoacyl_synth_N"/>
</dbReference>
<dbReference type="InterPro" id="IPR020843">
    <property type="entry name" value="ER"/>
</dbReference>
<feature type="domain" description="Ketosynthase family 3 (KS3)" evidence="11">
    <location>
        <begin position="3"/>
        <end position="427"/>
    </location>
</feature>
<dbReference type="SMART" id="SM00826">
    <property type="entry name" value="PKS_DH"/>
    <property type="match status" value="1"/>
</dbReference>
<dbReference type="Pfam" id="PF02801">
    <property type="entry name" value="Ketoacyl-synt_C"/>
    <property type="match status" value="1"/>
</dbReference>
<dbReference type="InterPro" id="IPR016039">
    <property type="entry name" value="Thiolase-like"/>
</dbReference>
<feature type="region of interest" description="Disordered" evidence="9">
    <location>
        <begin position="268"/>
        <end position="287"/>
    </location>
</feature>
<dbReference type="Pfam" id="PF00698">
    <property type="entry name" value="Acyl_transf_1"/>
    <property type="match status" value="1"/>
</dbReference>
<keyword evidence="1" id="KW-0596">Phosphopantetheine</keyword>
<dbReference type="RefSeq" id="XP_033595530.1">
    <property type="nucleotide sequence ID" value="XM_033746232.1"/>
</dbReference>
<keyword evidence="14" id="KW-1185">Reference proteome</keyword>
<feature type="domain" description="PKS/mFAS DH" evidence="12">
    <location>
        <begin position="921"/>
        <end position="1226"/>
    </location>
</feature>
<evidence type="ECO:0000256" key="6">
    <source>
        <dbReference type="ARBA" id="ARBA00023268"/>
    </source>
</evidence>
<dbReference type="SMART" id="SM00822">
    <property type="entry name" value="PKS_KR"/>
    <property type="match status" value="1"/>
</dbReference>
<dbReference type="SMART" id="SM00823">
    <property type="entry name" value="PKS_PP"/>
    <property type="match status" value="1"/>
</dbReference>
<dbReference type="Pfam" id="PF21089">
    <property type="entry name" value="PKS_DH_N"/>
    <property type="match status" value="1"/>
</dbReference>
<feature type="compositionally biased region" description="Polar residues" evidence="9">
    <location>
        <begin position="269"/>
        <end position="286"/>
    </location>
</feature>
<evidence type="ECO:0000256" key="8">
    <source>
        <dbReference type="PROSITE-ProRule" id="PRU01363"/>
    </source>
</evidence>
<feature type="active site" description="Proton acceptor; for dehydratase activity" evidence="8">
    <location>
        <position position="953"/>
    </location>
</feature>
<dbReference type="SUPFAM" id="SSF55048">
    <property type="entry name" value="Probable ACP-binding domain of malonyl-CoA ACP transacylase"/>
    <property type="match status" value="1"/>
</dbReference>
<dbReference type="InterPro" id="IPR050091">
    <property type="entry name" value="PKS_NRPS_Biosynth_Enz"/>
</dbReference>
<proteinExistence type="predicted"/>
<dbReference type="PROSITE" id="PS52019">
    <property type="entry name" value="PKS_MFAS_DH"/>
    <property type="match status" value="1"/>
</dbReference>
<dbReference type="OrthoDB" id="329835at2759"/>
<evidence type="ECO:0000259" key="12">
    <source>
        <dbReference type="PROSITE" id="PS52019"/>
    </source>
</evidence>
<dbReference type="GO" id="GO:0030639">
    <property type="term" value="P:polyketide biosynthetic process"/>
    <property type="evidence" value="ECO:0007669"/>
    <property type="project" value="UniProtKB-ARBA"/>
</dbReference>
<dbReference type="Proteomes" id="UP000799437">
    <property type="component" value="Unassembled WGS sequence"/>
</dbReference>
<evidence type="ECO:0000256" key="4">
    <source>
        <dbReference type="ARBA" id="ARBA00022857"/>
    </source>
</evidence>